<gene>
    <name evidence="2" type="ORF">SAMN05421720_102189</name>
</gene>
<evidence type="ECO:0000313" key="3">
    <source>
        <dbReference type="Proteomes" id="UP000199412"/>
    </source>
</evidence>
<evidence type="ECO:0000313" key="2">
    <source>
        <dbReference type="EMBL" id="SDD95778.1"/>
    </source>
</evidence>
<reference evidence="2 3" key="1">
    <citation type="submission" date="2016-10" db="EMBL/GenBank/DDBJ databases">
        <authorList>
            <person name="de Groot N.N."/>
        </authorList>
    </citation>
    <scope>NUCLEOTIDE SEQUENCE [LARGE SCALE GENOMIC DNA]</scope>
    <source>
        <strain evidence="2 3">ATCC 700224</strain>
    </source>
</reference>
<feature type="domain" description="Putative adhesin Stv" evidence="1">
    <location>
        <begin position="56"/>
        <end position="203"/>
    </location>
</feature>
<dbReference type="AlphaFoldDB" id="A0A1G6YZL5"/>
<keyword evidence="3" id="KW-1185">Reference proteome</keyword>
<dbReference type="Pfam" id="PF21527">
    <property type="entry name" value="Stv"/>
    <property type="match status" value="1"/>
</dbReference>
<dbReference type="RefSeq" id="WP_143027087.1">
    <property type="nucleotide sequence ID" value="NZ_FNAP01000002.1"/>
</dbReference>
<accession>A0A1G6YZL5</accession>
<protein>
    <recommendedName>
        <fullName evidence="1">Putative adhesin Stv domain-containing protein</fullName>
    </recommendedName>
</protein>
<sequence>MTKTAAEMSNVLIKYTHHVTSEVRLRRSMSFAKGSAPVTRLTFYYVIGDTSKTNACFIFAHGTGKSDYYFRDNKSFRVPNGMSVNFFQKAGYGLTYRMSHLLQNGAPWSQGSHEERYYGAGSDCPNYILSKAAGRHSGMDSQTITTAMTDYEGLQKIAANLGIVMVTVRNRFFHSGVTLENTIKVVNTKFKNMRYFYCICCRVNDQSEDMGNPLWDAVDGKVT</sequence>
<evidence type="ECO:0000259" key="1">
    <source>
        <dbReference type="Pfam" id="PF21527"/>
    </source>
</evidence>
<dbReference type="InterPro" id="IPR049002">
    <property type="entry name" value="Stv"/>
</dbReference>
<organism evidence="2 3">
    <name type="scientific">Rhodospira trueperi</name>
    <dbReference type="NCBI Taxonomy" id="69960"/>
    <lineage>
        <taxon>Bacteria</taxon>
        <taxon>Pseudomonadati</taxon>
        <taxon>Pseudomonadota</taxon>
        <taxon>Alphaproteobacteria</taxon>
        <taxon>Rhodospirillales</taxon>
        <taxon>Rhodospirillaceae</taxon>
        <taxon>Rhodospira</taxon>
    </lineage>
</organism>
<dbReference type="Proteomes" id="UP000199412">
    <property type="component" value="Unassembled WGS sequence"/>
</dbReference>
<proteinExistence type="predicted"/>
<dbReference type="EMBL" id="FNAP01000002">
    <property type="protein sequence ID" value="SDD95778.1"/>
    <property type="molecule type" value="Genomic_DNA"/>
</dbReference>
<name>A0A1G6YZL5_9PROT</name>